<protein>
    <recommendedName>
        <fullName evidence="13">C2H2-type domain-containing protein</fullName>
    </recommendedName>
</protein>
<name>A0A0B7BG39_9EUPU</name>
<dbReference type="Pfam" id="PF00096">
    <property type="entry name" value="zf-C2H2"/>
    <property type="match status" value="3"/>
</dbReference>
<dbReference type="GO" id="GO:0008270">
    <property type="term" value="F:zinc ion binding"/>
    <property type="evidence" value="ECO:0007669"/>
    <property type="project" value="UniProtKB-KW"/>
</dbReference>
<feature type="non-terminal residue" evidence="14">
    <location>
        <position position="248"/>
    </location>
</feature>
<feature type="domain" description="C2H2-type" evidence="13">
    <location>
        <begin position="192"/>
        <end position="219"/>
    </location>
</feature>
<sequence>DKVKQETNDDDGSDEIIVTFTDKVKHETQDADDSDVVKKEANSEEENEMSNGIKKARTTCTSPVTIPDRDSFYYCDKCQLKYEGICLKHGPHIYIDNAEVNQGQEKTTYIGETDSECKITLQNENCHIDSDSVLSVDESNTKPSNTLLGDLEINKSVDGGDKPHTCDICGTTFIFAGLLKKHTRIHTEERQHTCDVCGSKFTHYNNLKTHKRIHTGEKPYTCDVCGIGFYDGSTLKRHKRIHTGEKPY</sequence>
<dbReference type="PANTHER" id="PTHR24394">
    <property type="entry name" value="ZINC FINGER PROTEIN"/>
    <property type="match status" value="1"/>
</dbReference>
<proteinExistence type="inferred from homology"/>
<evidence type="ECO:0000256" key="9">
    <source>
        <dbReference type="ARBA" id="ARBA00023163"/>
    </source>
</evidence>
<feature type="region of interest" description="Disordered" evidence="12">
    <location>
        <begin position="22"/>
        <end position="51"/>
    </location>
</feature>
<evidence type="ECO:0000259" key="13">
    <source>
        <dbReference type="PROSITE" id="PS50157"/>
    </source>
</evidence>
<feature type="compositionally biased region" description="Basic and acidic residues" evidence="12">
    <location>
        <begin position="22"/>
        <end position="42"/>
    </location>
</feature>
<evidence type="ECO:0000256" key="4">
    <source>
        <dbReference type="ARBA" id="ARBA00022737"/>
    </source>
</evidence>
<feature type="non-terminal residue" evidence="14">
    <location>
        <position position="1"/>
    </location>
</feature>
<evidence type="ECO:0000256" key="11">
    <source>
        <dbReference type="PROSITE-ProRule" id="PRU00042"/>
    </source>
</evidence>
<feature type="domain" description="C2H2-type" evidence="13">
    <location>
        <begin position="220"/>
        <end position="247"/>
    </location>
</feature>
<keyword evidence="7" id="KW-0805">Transcription regulation</keyword>
<comment type="subcellular location">
    <subcellularLocation>
        <location evidence="1">Nucleus</location>
    </subcellularLocation>
</comment>
<feature type="domain" description="C2H2-type" evidence="13">
    <location>
        <begin position="164"/>
        <end position="191"/>
    </location>
</feature>
<evidence type="ECO:0000256" key="1">
    <source>
        <dbReference type="ARBA" id="ARBA00004123"/>
    </source>
</evidence>
<dbReference type="PANTHER" id="PTHR24394:SF48">
    <property type="entry name" value="ZINC FINGER PROTEIN 771"/>
    <property type="match status" value="1"/>
</dbReference>
<dbReference type="FunFam" id="3.30.160.60:FF:001370">
    <property type="entry name" value="Zinc finger protein"/>
    <property type="match status" value="1"/>
</dbReference>
<keyword evidence="4" id="KW-0677">Repeat</keyword>
<dbReference type="SUPFAM" id="SSF57667">
    <property type="entry name" value="beta-beta-alpha zinc fingers"/>
    <property type="match status" value="2"/>
</dbReference>
<dbReference type="GO" id="GO:0003690">
    <property type="term" value="F:double-stranded DNA binding"/>
    <property type="evidence" value="ECO:0007669"/>
    <property type="project" value="UniProtKB-ARBA"/>
</dbReference>
<keyword evidence="8" id="KW-0238">DNA-binding</keyword>
<evidence type="ECO:0000256" key="3">
    <source>
        <dbReference type="ARBA" id="ARBA00022723"/>
    </source>
</evidence>
<dbReference type="GO" id="GO:0005634">
    <property type="term" value="C:nucleus"/>
    <property type="evidence" value="ECO:0007669"/>
    <property type="project" value="UniProtKB-SubCell"/>
</dbReference>
<dbReference type="PROSITE" id="PS50157">
    <property type="entry name" value="ZINC_FINGER_C2H2_2"/>
    <property type="match status" value="3"/>
</dbReference>
<evidence type="ECO:0000256" key="2">
    <source>
        <dbReference type="ARBA" id="ARBA00006991"/>
    </source>
</evidence>
<evidence type="ECO:0000256" key="12">
    <source>
        <dbReference type="SAM" id="MobiDB-lite"/>
    </source>
</evidence>
<keyword evidence="3" id="KW-0479">Metal-binding</keyword>
<keyword evidence="6" id="KW-0862">Zinc</keyword>
<evidence type="ECO:0000256" key="10">
    <source>
        <dbReference type="ARBA" id="ARBA00023242"/>
    </source>
</evidence>
<evidence type="ECO:0000256" key="5">
    <source>
        <dbReference type="ARBA" id="ARBA00022771"/>
    </source>
</evidence>
<dbReference type="FunFam" id="3.30.160.60:FF:002452">
    <property type="entry name" value="zinc finger protein 142 isoform X4"/>
    <property type="match status" value="1"/>
</dbReference>
<reference evidence="14" key="1">
    <citation type="submission" date="2014-12" db="EMBL/GenBank/DDBJ databases">
        <title>Insight into the proteome of Arion vulgaris.</title>
        <authorList>
            <person name="Aradska J."/>
            <person name="Bulat T."/>
            <person name="Smidak R."/>
            <person name="Sarate P."/>
            <person name="Gangsoo J."/>
            <person name="Sialana F."/>
            <person name="Bilban M."/>
            <person name="Lubec G."/>
        </authorList>
    </citation>
    <scope>NUCLEOTIDE SEQUENCE</scope>
    <source>
        <tissue evidence="14">Skin</tissue>
    </source>
</reference>
<organism evidence="14">
    <name type="scientific">Arion vulgaris</name>
    <dbReference type="NCBI Taxonomy" id="1028688"/>
    <lineage>
        <taxon>Eukaryota</taxon>
        <taxon>Metazoa</taxon>
        <taxon>Spiralia</taxon>
        <taxon>Lophotrochozoa</taxon>
        <taxon>Mollusca</taxon>
        <taxon>Gastropoda</taxon>
        <taxon>Heterobranchia</taxon>
        <taxon>Euthyneura</taxon>
        <taxon>Panpulmonata</taxon>
        <taxon>Eupulmonata</taxon>
        <taxon>Stylommatophora</taxon>
        <taxon>Helicina</taxon>
        <taxon>Arionoidea</taxon>
        <taxon>Arionidae</taxon>
        <taxon>Arion</taxon>
    </lineage>
</organism>
<dbReference type="EMBL" id="HACG01044265">
    <property type="protein sequence ID" value="CEK91130.1"/>
    <property type="molecule type" value="Transcribed_RNA"/>
</dbReference>
<dbReference type="InterPro" id="IPR013087">
    <property type="entry name" value="Znf_C2H2_type"/>
</dbReference>
<keyword evidence="10" id="KW-0539">Nucleus</keyword>
<dbReference type="FunFam" id="3.30.160.60:FF:000446">
    <property type="entry name" value="Zinc finger protein"/>
    <property type="match status" value="1"/>
</dbReference>
<comment type="similarity">
    <text evidence="2">Belongs to the krueppel C2H2-type zinc-finger protein family.</text>
</comment>
<accession>A0A0B7BG39</accession>
<keyword evidence="9" id="KW-0804">Transcription</keyword>
<dbReference type="SMART" id="SM00355">
    <property type="entry name" value="ZnF_C2H2"/>
    <property type="match status" value="3"/>
</dbReference>
<dbReference type="GO" id="GO:0000981">
    <property type="term" value="F:DNA-binding transcription factor activity, RNA polymerase II-specific"/>
    <property type="evidence" value="ECO:0007669"/>
    <property type="project" value="TreeGrafter"/>
</dbReference>
<gene>
    <name evidence="14" type="primary">ORF181147</name>
</gene>
<evidence type="ECO:0000256" key="7">
    <source>
        <dbReference type="ARBA" id="ARBA00023015"/>
    </source>
</evidence>
<evidence type="ECO:0000313" key="14">
    <source>
        <dbReference type="EMBL" id="CEK91130.1"/>
    </source>
</evidence>
<dbReference type="Gene3D" id="3.30.160.60">
    <property type="entry name" value="Classic Zinc Finger"/>
    <property type="match status" value="3"/>
</dbReference>
<dbReference type="PROSITE" id="PS00028">
    <property type="entry name" value="ZINC_FINGER_C2H2_1"/>
    <property type="match status" value="3"/>
</dbReference>
<dbReference type="AlphaFoldDB" id="A0A0B7BG39"/>
<dbReference type="InterPro" id="IPR036236">
    <property type="entry name" value="Znf_C2H2_sf"/>
</dbReference>
<keyword evidence="5 11" id="KW-0863">Zinc-finger</keyword>
<evidence type="ECO:0000256" key="8">
    <source>
        <dbReference type="ARBA" id="ARBA00023125"/>
    </source>
</evidence>
<evidence type="ECO:0000256" key="6">
    <source>
        <dbReference type="ARBA" id="ARBA00022833"/>
    </source>
</evidence>